<evidence type="ECO:0000256" key="4">
    <source>
        <dbReference type="ARBA" id="ARBA00045182"/>
    </source>
</evidence>
<dbReference type="Gene3D" id="1.10.287.2610">
    <property type="match status" value="1"/>
</dbReference>
<accession>A0A816SYK2</accession>
<proteinExistence type="inferred from homology"/>
<dbReference type="GO" id="GO:0060287">
    <property type="term" value="P:epithelial cilium movement involved in determination of left/right asymmetry"/>
    <property type="evidence" value="ECO:0007669"/>
    <property type="project" value="TreeGrafter"/>
</dbReference>
<sequence length="954" mass="114268">MNFQQTSECFRNMNFLNDKFTDTRIPSALSNEENKLLEESVEAKMKELSSLQLDIVENMDRIQMLDDHQKLVQDELATIQRLLAARRREETTEQTHIDLDTVEIQRTERLIIAMDNHLMQVRKRQTNFEIEINEMHTQIDKINDETLNEKDTLEIYIDSMKKNDDDTFCLMKYTQQDNIRIKELTAQLEQCSGKSIKLKRVTEEGRLEYYSLQVELDKIADTFRRSYAHRQQLIRRWETMLVQMQRKDYDIDKLAIKFVQTKVRARAKEQELSEQKLFYEREQKDNIITENLIDLTNRKLIKLKAKQKTSKEKQEQLQADVFSLKTVLVNTQNECQREHTSINEIKVNIRIKQQELEKLKKRHEQILDRKYYILNEKFSTDEKLVKFENLMESEQKYQTNLNHQYKKLSEIFFQSNNKLLFIRKHEKQYEIDIQAYQNQIHKMKNQINQLDQQLLKQQELIYHQDFIKQSIDRRLNRLLGEKTNEKNSEINLKIRELQNENNKKKYEYDQLQNQIKILNEELRIVKRDFDQLMIEKNDLSEKFLQFDLYTTLSDKLIKKLNDEKEDYLVEENLLHIELKRLKNILFASSEINLTLEQQKIELHKVIKERRIEVQTNSVLFRMRFNDERTKRDSISTELALRITKVAKLKQRYEVYTITLNTDTSSEDNALAQAQYVIKSAQIKEELLQQGDQLEALIIKAETELRALENTVQILKWNNTDVKNNFEKLNESSPEINEMKELEEHLRAVTEQVKIRRKLLKHFSEYRDSVSHTDVTMFEEEIERTKIDIKKKYQIEIKLQDELQEYVVKINRADQNIKRLQQTIQQQQDIIQYELDIDIKRLQQTIQQQQDIIQYELDIDVRLQNETYKKIEQQLLSLCLTINDESLNDIVEKLSTQQSFKITIKPSLTPPKKQQDRLEKKSTSSLSNINIVNISIDNNSRSTTSQSTKSSKKNR</sequence>
<reference evidence="6" key="1">
    <citation type="submission" date="2021-02" db="EMBL/GenBank/DDBJ databases">
        <authorList>
            <person name="Nowell W R."/>
        </authorList>
    </citation>
    <scope>NUCLEOTIDE SEQUENCE</scope>
</reference>
<dbReference type="GO" id="GO:0005930">
    <property type="term" value="C:axoneme"/>
    <property type="evidence" value="ECO:0007669"/>
    <property type="project" value="InterPro"/>
</dbReference>
<dbReference type="PANTHER" id="PTHR18962:SF0">
    <property type="entry name" value="COILED-COIL DOMAIN-CONTAINING PROTEIN 39"/>
    <property type="match status" value="1"/>
</dbReference>
<feature type="coiled-coil region" evidence="5">
    <location>
        <begin position="426"/>
        <end position="542"/>
    </location>
</feature>
<dbReference type="GO" id="GO:0060285">
    <property type="term" value="P:cilium-dependent cell motility"/>
    <property type="evidence" value="ECO:0007669"/>
    <property type="project" value="TreeGrafter"/>
</dbReference>
<gene>
    <name evidence="6" type="ORF">MBJ925_LOCUS20318</name>
</gene>
<dbReference type="GO" id="GO:0036159">
    <property type="term" value="P:inner dynein arm assembly"/>
    <property type="evidence" value="ECO:0007669"/>
    <property type="project" value="InterPro"/>
</dbReference>
<protein>
    <recommendedName>
        <fullName evidence="2">Coiled-coil domain-containing protein 39</fullName>
    </recommendedName>
</protein>
<dbReference type="GO" id="GO:0005576">
    <property type="term" value="C:extracellular region"/>
    <property type="evidence" value="ECO:0007669"/>
    <property type="project" value="GOC"/>
</dbReference>
<comment type="function">
    <text evidence="4">Required for assembly of dynein regulatory complex (DRC) and inner dynein arm (IDA) complexes, which are responsible for ciliary beat regulation, thereby playing a central role in motility in cilia and flagella. Probably acts together with CCDC40 to form a molecular ruler that determines the 96 nanometer (nm) repeat length and arrangements of components in cilia and flagella. Not required for outer dynein arm complexes assembly.</text>
</comment>
<evidence type="ECO:0000256" key="1">
    <source>
        <dbReference type="ARBA" id="ARBA00005805"/>
    </source>
</evidence>
<dbReference type="Pfam" id="PF24161">
    <property type="entry name" value="CCDC39"/>
    <property type="match status" value="1"/>
</dbReference>
<name>A0A816SYK2_9BILA</name>
<feature type="coiled-coil region" evidence="5">
    <location>
        <begin position="342"/>
        <end position="369"/>
    </location>
</feature>
<evidence type="ECO:0000313" key="7">
    <source>
        <dbReference type="Proteomes" id="UP000663824"/>
    </source>
</evidence>
<comment type="caution">
    <text evidence="6">The sequence shown here is derived from an EMBL/GenBank/DDBJ whole genome shotgun (WGS) entry which is preliminary data.</text>
</comment>
<evidence type="ECO:0000256" key="5">
    <source>
        <dbReference type="SAM" id="Coils"/>
    </source>
</evidence>
<keyword evidence="3 5" id="KW-0175">Coiled coil</keyword>
<feature type="coiled-coil region" evidence="5">
    <location>
        <begin position="802"/>
        <end position="829"/>
    </location>
</feature>
<dbReference type="PANTHER" id="PTHR18962">
    <property type="entry name" value="COILED-COIL DOMAIN-CONTAINING PROTEIN 39"/>
    <property type="match status" value="1"/>
</dbReference>
<evidence type="ECO:0000313" key="6">
    <source>
        <dbReference type="EMBL" id="CAF2090969.1"/>
    </source>
</evidence>
<comment type="similarity">
    <text evidence="1">Belongs to the CCDC39 family.</text>
</comment>
<dbReference type="Proteomes" id="UP000663824">
    <property type="component" value="Unassembled WGS sequence"/>
</dbReference>
<organism evidence="6 7">
    <name type="scientific">Rotaria magnacalcarata</name>
    <dbReference type="NCBI Taxonomy" id="392030"/>
    <lineage>
        <taxon>Eukaryota</taxon>
        <taxon>Metazoa</taxon>
        <taxon>Spiralia</taxon>
        <taxon>Gnathifera</taxon>
        <taxon>Rotifera</taxon>
        <taxon>Eurotatoria</taxon>
        <taxon>Bdelloidea</taxon>
        <taxon>Philodinida</taxon>
        <taxon>Philodinidae</taxon>
        <taxon>Rotaria</taxon>
    </lineage>
</organism>
<evidence type="ECO:0000256" key="3">
    <source>
        <dbReference type="ARBA" id="ARBA00023054"/>
    </source>
</evidence>
<evidence type="ECO:0000256" key="2">
    <source>
        <dbReference type="ARBA" id="ARBA00016725"/>
    </source>
</evidence>
<dbReference type="EMBL" id="CAJNRE010010454">
    <property type="protein sequence ID" value="CAF2090969.1"/>
    <property type="molecule type" value="Genomic_DNA"/>
</dbReference>
<dbReference type="InterPro" id="IPR033290">
    <property type="entry name" value="CCDC39"/>
</dbReference>
<dbReference type="AlphaFoldDB" id="A0A816SYK2"/>
<feature type="coiled-coil region" evidence="5">
    <location>
        <begin position="683"/>
        <end position="724"/>
    </location>
</feature>